<dbReference type="SUPFAM" id="SSF53067">
    <property type="entry name" value="Actin-like ATPase domain"/>
    <property type="match status" value="1"/>
</dbReference>
<keyword evidence="3" id="KW-1185">Reference proteome</keyword>
<organism evidence="3">
    <name type="scientific">Naegleria gruberi</name>
    <name type="common">Amoeba</name>
    <dbReference type="NCBI Taxonomy" id="5762"/>
    <lineage>
        <taxon>Eukaryota</taxon>
        <taxon>Discoba</taxon>
        <taxon>Heterolobosea</taxon>
        <taxon>Tetramitia</taxon>
        <taxon>Eutetramitia</taxon>
        <taxon>Vahlkampfiidae</taxon>
        <taxon>Naegleria</taxon>
    </lineage>
</organism>
<reference evidence="2 3" key="1">
    <citation type="journal article" date="2010" name="Cell">
        <title>The genome of Naegleria gruberi illuminates early eukaryotic versatility.</title>
        <authorList>
            <person name="Fritz-Laylin L.K."/>
            <person name="Prochnik S.E."/>
            <person name="Ginger M.L."/>
            <person name="Dacks J.B."/>
            <person name="Carpenter M.L."/>
            <person name="Field M.C."/>
            <person name="Kuo A."/>
            <person name="Paredez A."/>
            <person name="Chapman J."/>
            <person name="Pham J."/>
            <person name="Shu S."/>
            <person name="Neupane R."/>
            <person name="Cipriano M."/>
            <person name="Mancuso J."/>
            <person name="Tu H."/>
            <person name="Salamov A."/>
            <person name="Lindquist E."/>
            <person name="Shapiro H."/>
            <person name="Lucas S."/>
            <person name="Grigoriev I.V."/>
            <person name="Cande W.Z."/>
            <person name="Fulton C."/>
            <person name="Rokhsar D.S."/>
            <person name="Dawson S.C."/>
        </authorList>
    </citation>
    <scope>NUCLEOTIDE SEQUENCE [LARGE SCALE GENOMIC DNA]</scope>
    <source>
        <strain evidence="2 3">NEG-M</strain>
    </source>
</reference>
<dbReference type="OrthoDB" id="10464527at2759"/>
<evidence type="ECO:0000313" key="3">
    <source>
        <dbReference type="Proteomes" id="UP000006671"/>
    </source>
</evidence>
<sequence length="384" mass="43338">MENFESTEFTSSNFEDWLANNSQSTSSAIIIDLSSQSTIRCGKTNIMEDRPSRSFRKINILHDDDNDAEGKLVKYSEELKLNISKALEVLNIEKDNNLESVLIIDSPLDHVDDLKRREVICKVLFEDFKISHLSIQDAAYMSLVASGVEFMSGLVVHVGENSSYVIAVVDGQVRMDSLCIGSVSGRHLTEKLKNSLQKHFEKHDSNIFSDEIVNRLKAKYVSATCENFPLYESFNVTDTVTINIGECKEEFKQVSEILFTNNCSSIPQLVKECITKINDDSLDLSNNIILSGGTTMMNNFTERLNKELALLLDEITFNEMSVKCSDRAILRYMGANILTSVPEWVTPYCVSSEDFKQDGSVCIVDKRSWDVMYSSPFSDEQFGF</sequence>
<dbReference type="CDD" id="cd10169">
    <property type="entry name" value="ASKHA_NBD_actin-like"/>
    <property type="match status" value="1"/>
</dbReference>
<dbReference type="InParanoid" id="D2V051"/>
<proteinExistence type="inferred from homology"/>
<dbReference type="PANTHER" id="PTHR11937">
    <property type="entry name" value="ACTIN"/>
    <property type="match status" value="1"/>
</dbReference>
<dbReference type="OMA" id="HEIVIRH"/>
<dbReference type="Proteomes" id="UP000006671">
    <property type="component" value="Unassembled WGS sequence"/>
</dbReference>
<dbReference type="SMART" id="SM00268">
    <property type="entry name" value="ACTIN"/>
    <property type="match status" value="1"/>
</dbReference>
<comment type="similarity">
    <text evidence="1">Belongs to the actin family.</text>
</comment>
<dbReference type="InterPro" id="IPR004000">
    <property type="entry name" value="Actin"/>
</dbReference>
<dbReference type="VEuPathDB" id="AmoebaDB:NAEGRDRAFT_62170"/>
<evidence type="ECO:0000256" key="1">
    <source>
        <dbReference type="RuleBase" id="RU000487"/>
    </source>
</evidence>
<dbReference type="Pfam" id="PF00022">
    <property type="entry name" value="Actin"/>
    <property type="match status" value="2"/>
</dbReference>
<dbReference type="InterPro" id="IPR043129">
    <property type="entry name" value="ATPase_NBD"/>
</dbReference>
<evidence type="ECO:0000313" key="2">
    <source>
        <dbReference type="EMBL" id="EFC49654.1"/>
    </source>
</evidence>
<dbReference type="EMBL" id="GG738847">
    <property type="protein sequence ID" value="EFC49654.1"/>
    <property type="molecule type" value="Genomic_DNA"/>
</dbReference>
<name>D2V051_NAEGR</name>
<protein>
    <submittedName>
        <fullName evidence="2">Actin related protein</fullName>
    </submittedName>
</protein>
<dbReference type="eggNOG" id="KOG0676">
    <property type="taxonomic scope" value="Eukaryota"/>
</dbReference>
<dbReference type="AlphaFoldDB" id="D2V051"/>
<dbReference type="Gene3D" id="3.30.420.40">
    <property type="match status" value="2"/>
</dbReference>
<dbReference type="GeneID" id="8855274"/>
<gene>
    <name evidence="2" type="ORF">NAEGRDRAFT_62170</name>
</gene>
<accession>D2V051</accession>
<dbReference type="Gene3D" id="3.90.640.10">
    <property type="entry name" value="Actin, Chain A, domain 4"/>
    <property type="match status" value="1"/>
</dbReference>
<dbReference type="KEGG" id="ngr:NAEGRDRAFT_62170"/>
<dbReference type="RefSeq" id="XP_002682398.1">
    <property type="nucleotide sequence ID" value="XM_002682352.1"/>
</dbReference>
<dbReference type="STRING" id="5762.D2V051"/>